<keyword evidence="5 8" id="KW-0418">Kinase</keyword>
<dbReference type="GO" id="GO:0004413">
    <property type="term" value="F:homoserine kinase activity"/>
    <property type="evidence" value="ECO:0007669"/>
    <property type="project" value="UniProtKB-EC"/>
</dbReference>
<dbReference type="Proteomes" id="UP001595722">
    <property type="component" value="Unassembled WGS sequence"/>
</dbReference>
<dbReference type="InterPro" id="IPR050249">
    <property type="entry name" value="Pseudomonas-type_ThrB"/>
</dbReference>
<dbReference type="EC" id="2.7.1.39" evidence="8"/>
<evidence type="ECO:0000313" key="11">
    <source>
        <dbReference type="Proteomes" id="UP001595722"/>
    </source>
</evidence>
<comment type="caution">
    <text evidence="10">The sequence shown here is derived from an EMBL/GenBank/DDBJ whole genome shotgun (WGS) entry which is preliminary data.</text>
</comment>
<comment type="pathway">
    <text evidence="8">Amino-acid biosynthesis; L-threonine biosynthesis; L-threonine from L-aspartate: step 4/5.</text>
</comment>
<sequence>MSVYTPLSQPQVETFVAAFPFGELLNYRGIEAGVENTNFFVTTSQGEFVLTIFEQHRHPEVHELVLLAHHLGKAGLQVPAPLEDNQGEWLHTLEGKPAILCRRLPGEHIETPTEAHCYAIGAALAELHQAAQTLAQQRPDDHGLDWAEATLQDLGGDLSSVEKTLLQDEIQWQRDHQNQWQALPSGWIHGDLFHDNALFVAGNAEVGAILDLYHACSSTLLIDVAIVANDWCCDKHGNWLGDKQQALLDGYNSVRPLTPAERDCWNQALRAAALRWWVGRLLIRRKQQRLGAGLSKDPGEYQTKLEKHRQPV</sequence>
<evidence type="ECO:0000259" key="9">
    <source>
        <dbReference type="Pfam" id="PF01636"/>
    </source>
</evidence>
<dbReference type="NCBIfam" id="NF003558">
    <property type="entry name" value="PRK05231.1"/>
    <property type="match status" value="1"/>
</dbReference>
<protein>
    <recommendedName>
        <fullName evidence="8">Homoserine kinase</fullName>
        <shortName evidence="8">HK</shortName>
        <shortName evidence="8">HSK</shortName>
        <ecNumber evidence="8">2.7.1.39</ecNumber>
    </recommendedName>
</protein>
<dbReference type="PANTHER" id="PTHR21064:SF6">
    <property type="entry name" value="AMINOGLYCOSIDE PHOSPHOTRANSFERASE DOMAIN-CONTAINING PROTEIN"/>
    <property type="match status" value="1"/>
</dbReference>
<feature type="domain" description="Aminoglycoside phosphotransferase" evidence="9">
    <location>
        <begin position="27"/>
        <end position="257"/>
    </location>
</feature>
<evidence type="ECO:0000256" key="3">
    <source>
        <dbReference type="ARBA" id="ARBA00022697"/>
    </source>
</evidence>
<reference evidence="11" key="1">
    <citation type="journal article" date="2019" name="Int. J. Syst. Evol. Microbiol.">
        <title>The Global Catalogue of Microorganisms (GCM) 10K type strain sequencing project: providing services to taxonomists for standard genome sequencing and annotation.</title>
        <authorList>
            <consortium name="The Broad Institute Genomics Platform"/>
            <consortium name="The Broad Institute Genome Sequencing Center for Infectious Disease"/>
            <person name="Wu L."/>
            <person name="Ma J."/>
        </authorList>
    </citation>
    <scope>NUCLEOTIDE SEQUENCE [LARGE SCALE GENOMIC DNA]</scope>
    <source>
        <strain evidence="11">KCTC 42424</strain>
    </source>
</reference>
<dbReference type="Gene3D" id="3.30.200.20">
    <property type="entry name" value="Phosphorylase Kinase, domain 1"/>
    <property type="match status" value="1"/>
</dbReference>
<evidence type="ECO:0000256" key="7">
    <source>
        <dbReference type="ARBA" id="ARBA00038240"/>
    </source>
</evidence>
<dbReference type="Gene3D" id="3.90.1200.10">
    <property type="match status" value="1"/>
</dbReference>
<evidence type="ECO:0000256" key="2">
    <source>
        <dbReference type="ARBA" id="ARBA00022679"/>
    </source>
</evidence>
<dbReference type="HAMAP" id="MF_00301">
    <property type="entry name" value="Homoser_kinase_2"/>
    <property type="match status" value="1"/>
</dbReference>
<keyword evidence="4 8" id="KW-0547">Nucleotide-binding</keyword>
<evidence type="ECO:0000313" key="10">
    <source>
        <dbReference type="EMBL" id="MFC3681893.1"/>
    </source>
</evidence>
<dbReference type="InterPro" id="IPR005280">
    <property type="entry name" value="Homoserine_kinase_II"/>
</dbReference>
<keyword evidence="11" id="KW-1185">Reference proteome</keyword>
<gene>
    <name evidence="8" type="primary">thrB</name>
    <name evidence="10" type="ORF">ACFOMG_17460</name>
</gene>
<keyword evidence="3 8" id="KW-0791">Threonine biosynthesis</keyword>
<dbReference type="PANTHER" id="PTHR21064">
    <property type="entry name" value="AMINOGLYCOSIDE PHOSPHOTRANSFERASE DOMAIN-CONTAINING PROTEIN-RELATED"/>
    <property type="match status" value="1"/>
</dbReference>
<dbReference type="EMBL" id="JBHRYB010000025">
    <property type="protein sequence ID" value="MFC3681893.1"/>
    <property type="molecule type" value="Genomic_DNA"/>
</dbReference>
<evidence type="ECO:0000256" key="5">
    <source>
        <dbReference type="ARBA" id="ARBA00022777"/>
    </source>
</evidence>
<name>A0ABV7VXZ5_9GAMM</name>
<accession>A0ABV7VXZ5</accession>
<comment type="similarity">
    <text evidence="7 8">Belongs to the pseudomonas-type ThrB family.</text>
</comment>
<dbReference type="Pfam" id="PF01636">
    <property type="entry name" value="APH"/>
    <property type="match status" value="1"/>
</dbReference>
<dbReference type="RefSeq" id="WP_376868564.1">
    <property type="nucleotide sequence ID" value="NZ_JBHRYB010000025.1"/>
</dbReference>
<evidence type="ECO:0000256" key="1">
    <source>
        <dbReference type="ARBA" id="ARBA00022605"/>
    </source>
</evidence>
<dbReference type="SUPFAM" id="SSF56112">
    <property type="entry name" value="Protein kinase-like (PK-like)"/>
    <property type="match status" value="1"/>
</dbReference>
<keyword evidence="2 8" id="KW-0808">Transferase</keyword>
<dbReference type="InterPro" id="IPR011009">
    <property type="entry name" value="Kinase-like_dom_sf"/>
</dbReference>
<keyword evidence="1 8" id="KW-0028">Amino-acid biosynthesis</keyword>
<evidence type="ECO:0000256" key="8">
    <source>
        <dbReference type="HAMAP-Rule" id="MF_00301"/>
    </source>
</evidence>
<comment type="catalytic activity">
    <reaction evidence="8">
        <text>L-homoserine + ATP = O-phospho-L-homoserine + ADP + H(+)</text>
        <dbReference type="Rhea" id="RHEA:13985"/>
        <dbReference type="ChEBI" id="CHEBI:15378"/>
        <dbReference type="ChEBI" id="CHEBI:30616"/>
        <dbReference type="ChEBI" id="CHEBI:57476"/>
        <dbReference type="ChEBI" id="CHEBI:57590"/>
        <dbReference type="ChEBI" id="CHEBI:456216"/>
        <dbReference type="EC" id="2.7.1.39"/>
    </reaction>
</comment>
<dbReference type="CDD" id="cd05153">
    <property type="entry name" value="HomoserineK_II"/>
    <property type="match status" value="1"/>
</dbReference>
<proteinExistence type="inferred from homology"/>
<evidence type="ECO:0000256" key="4">
    <source>
        <dbReference type="ARBA" id="ARBA00022741"/>
    </source>
</evidence>
<keyword evidence="6 8" id="KW-0067">ATP-binding</keyword>
<evidence type="ECO:0000256" key="6">
    <source>
        <dbReference type="ARBA" id="ARBA00022840"/>
    </source>
</evidence>
<dbReference type="InterPro" id="IPR002575">
    <property type="entry name" value="Aminoglycoside_PTrfase"/>
</dbReference>
<organism evidence="10 11">
    <name type="scientific">Bacterioplanoides pacificum</name>
    <dbReference type="NCBI Taxonomy" id="1171596"/>
    <lineage>
        <taxon>Bacteria</taxon>
        <taxon>Pseudomonadati</taxon>
        <taxon>Pseudomonadota</taxon>
        <taxon>Gammaproteobacteria</taxon>
        <taxon>Oceanospirillales</taxon>
        <taxon>Oceanospirillaceae</taxon>
        <taxon>Bacterioplanoides</taxon>
    </lineage>
</organism>